<feature type="domain" description="Outer membrane protein assembly factor BamE" evidence="5">
    <location>
        <begin position="29"/>
        <end position="96"/>
    </location>
</feature>
<dbReference type="PROSITE" id="PS51257">
    <property type="entry name" value="PROKAR_LIPOPROTEIN"/>
    <property type="match status" value="1"/>
</dbReference>
<evidence type="ECO:0000313" key="7">
    <source>
        <dbReference type="Proteomes" id="UP000297890"/>
    </source>
</evidence>
<dbReference type="PANTHER" id="PTHR37482:SF1">
    <property type="entry name" value="OUTER MEMBRANE PROTEIN ASSEMBLY FACTOR BAME"/>
    <property type="match status" value="1"/>
</dbReference>
<evidence type="ECO:0000259" key="5">
    <source>
        <dbReference type="Pfam" id="PF04355"/>
    </source>
</evidence>
<dbReference type="GO" id="GO:1990063">
    <property type="term" value="C:Bam protein complex"/>
    <property type="evidence" value="ECO:0007669"/>
    <property type="project" value="TreeGrafter"/>
</dbReference>
<comment type="subcellular location">
    <subcellularLocation>
        <location evidence="4">Cell outer membrane</location>
        <topology evidence="4">Lipid-anchor</topology>
    </subcellularLocation>
</comment>
<dbReference type="GO" id="GO:0043165">
    <property type="term" value="P:Gram-negative-bacterium-type cell outer membrane assembly"/>
    <property type="evidence" value="ECO:0007669"/>
    <property type="project" value="UniProtKB-UniRule"/>
</dbReference>
<dbReference type="GO" id="GO:0030674">
    <property type="term" value="F:protein-macromolecule adaptor activity"/>
    <property type="evidence" value="ECO:0007669"/>
    <property type="project" value="TreeGrafter"/>
</dbReference>
<keyword evidence="3 4" id="KW-0998">Cell outer membrane</keyword>
<dbReference type="InterPro" id="IPR007450">
    <property type="entry name" value="BamE_dom"/>
</dbReference>
<comment type="subunit">
    <text evidence="4">Part of the Bam complex.</text>
</comment>
<gene>
    <name evidence="4" type="primary">bamE</name>
    <name evidence="6" type="ORF">E4680_08405</name>
</gene>
<proteinExistence type="inferred from homology"/>
<comment type="caution">
    <text evidence="6">The sequence shown here is derived from an EMBL/GenBank/DDBJ whole genome shotgun (WGS) entry which is preliminary data.</text>
</comment>
<reference evidence="6 7" key="1">
    <citation type="journal article" date="2019" name="ISME J.">
        <title>Candidatus Macondimonas diazotrophica, a novel gammaproteobacterial genus dominating crude-oil-contaminated coastal sediments.</title>
        <authorList>
            <person name="Karthikeyan S."/>
            <person name="Konstantinidis K."/>
        </authorList>
    </citation>
    <scope>NUCLEOTIDE SEQUENCE [LARGE SCALE GENOMIC DNA]</scope>
    <source>
        <strain evidence="6 7">KTK01</strain>
    </source>
</reference>
<comment type="function">
    <text evidence="4">Part of the outer membrane protein assembly complex, which is involved in assembly and insertion of beta-barrel proteins into the outer membrane.</text>
</comment>
<dbReference type="Gene3D" id="3.30.1450.10">
    <property type="match status" value="1"/>
</dbReference>
<keyword evidence="4" id="KW-0449">Lipoprotein</keyword>
<dbReference type="HAMAP" id="MF_00925">
    <property type="entry name" value="OM_assembly_BamE"/>
    <property type="match status" value="1"/>
</dbReference>
<evidence type="ECO:0000256" key="4">
    <source>
        <dbReference type="HAMAP-Rule" id="MF_00925"/>
    </source>
</evidence>
<evidence type="ECO:0000256" key="3">
    <source>
        <dbReference type="ARBA" id="ARBA00023237"/>
    </source>
</evidence>
<dbReference type="EMBL" id="SRIO01000009">
    <property type="protein sequence ID" value="TFZ82491.1"/>
    <property type="molecule type" value="Genomic_DNA"/>
</dbReference>
<comment type="similarity">
    <text evidence="4">Belongs to the BamE family.</text>
</comment>
<evidence type="ECO:0000313" key="6">
    <source>
        <dbReference type="EMBL" id="TFZ82491.1"/>
    </source>
</evidence>
<name>A0A4Z0F9L3_9GAMM</name>
<keyword evidence="7" id="KW-1185">Reference proteome</keyword>
<dbReference type="OrthoDB" id="9808250at2"/>
<dbReference type="InterPro" id="IPR026592">
    <property type="entry name" value="BamE"/>
</dbReference>
<dbReference type="Proteomes" id="UP000297890">
    <property type="component" value="Unassembled WGS sequence"/>
</dbReference>
<evidence type="ECO:0000256" key="1">
    <source>
        <dbReference type="ARBA" id="ARBA00022729"/>
    </source>
</evidence>
<evidence type="ECO:0000256" key="2">
    <source>
        <dbReference type="ARBA" id="ARBA00023136"/>
    </source>
</evidence>
<protein>
    <recommendedName>
        <fullName evidence="4">Outer membrane protein assembly factor BamE</fullName>
    </recommendedName>
</protein>
<organism evidence="6 7">
    <name type="scientific">Candidatus Macondimonas diazotrophica</name>
    <dbReference type="NCBI Taxonomy" id="2305248"/>
    <lineage>
        <taxon>Bacteria</taxon>
        <taxon>Pseudomonadati</taxon>
        <taxon>Pseudomonadota</taxon>
        <taxon>Gammaproteobacteria</taxon>
        <taxon>Chromatiales</taxon>
        <taxon>Ectothiorhodospiraceae</taxon>
        <taxon>Candidatus Macondimonas</taxon>
    </lineage>
</organism>
<keyword evidence="2 4" id="KW-0472">Membrane</keyword>
<dbReference type="RefSeq" id="WP_135281966.1">
    <property type="nucleotide sequence ID" value="NZ_SRIO01000009.1"/>
</dbReference>
<dbReference type="GO" id="GO:0051205">
    <property type="term" value="P:protein insertion into membrane"/>
    <property type="evidence" value="ECO:0007669"/>
    <property type="project" value="UniProtKB-UniRule"/>
</dbReference>
<dbReference type="PANTHER" id="PTHR37482">
    <property type="entry name" value="OUTER MEMBRANE PROTEIN ASSEMBLY FACTOR BAME"/>
    <property type="match status" value="1"/>
</dbReference>
<dbReference type="InterPro" id="IPR037873">
    <property type="entry name" value="BamE-like"/>
</dbReference>
<keyword evidence="4" id="KW-0564">Palmitate</keyword>
<sequence length="120" mass="14083">MKRPLLLLTLSLGVLLSGCFVYKPDLRQGNSLSRSSLSQLAPGLTRDQVQYLLGRPVLKNLFDDNRWDYVFYHRSRRDKETCRLTVFFEQDRLARVEHEPQGEEFYACVEKSSRVKPNKF</sequence>
<dbReference type="AlphaFoldDB" id="A0A4Z0F9L3"/>
<dbReference type="Pfam" id="PF04355">
    <property type="entry name" value="BamE"/>
    <property type="match status" value="1"/>
</dbReference>
<keyword evidence="1 4" id="KW-0732">Signal</keyword>
<accession>A0A4Z0F9L3</accession>